<comment type="similarity">
    <text evidence="1 5">Belongs to the KptA/TPT1 family.</text>
</comment>
<comment type="function">
    <text evidence="4 5">Removes the 2'-phosphate from RNA via an intermediate in which the phosphate is ADP-ribosylated by NAD followed by a presumed transesterification to release the RNA and generate ADP-ribose 1''-2''-cyclic phosphate (APPR&gt;P). May function as an ADP-ribosylase.</text>
</comment>
<dbReference type="Gene3D" id="1.10.10.970">
    <property type="entry name" value="RNA 2'-phosphotransferase, Tpt1/KptA family, N-terminal domain"/>
    <property type="match status" value="1"/>
</dbReference>
<dbReference type="Pfam" id="PF01885">
    <property type="entry name" value="PTS_2-RNA"/>
    <property type="match status" value="1"/>
</dbReference>
<keyword evidence="3 5" id="KW-0520">NAD</keyword>
<dbReference type="PANTHER" id="PTHR12684:SF2">
    <property type="entry name" value="TRNA 2'-PHOSPHOTRANSFERASE 1"/>
    <property type="match status" value="1"/>
</dbReference>
<evidence type="ECO:0000256" key="2">
    <source>
        <dbReference type="ARBA" id="ARBA00022679"/>
    </source>
</evidence>
<reference evidence="6 7" key="1">
    <citation type="journal article" date="2012" name="PLoS ONE">
        <title>Genome Sequencing and Analysis of a Type A Clostridium perfringens Isolate from a Case of Bovine Clostridial Abomasitis.</title>
        <authorList>
            <person name="Nowell V.J."/>
            <person name="Kropinski A.M."/>
            <person name="Songer J.G."/>
            <person name="Macinnes J.I."/>
            <person name="Parreira V.R."/>
            <person name="Prescott J.F."/>
        </authorList>
    </citation>
    <scope>NUCLEOTIDE SEQUENCE [LARGE SCALE GENOMIC DNA]</scope>
    <source>
        <strain evidence="6 7">F262</strain>
    </source>
</reference>
<evidence type="ECO:0000313" key="6">
    <source>
        <dbReference type="EMBL" id="EIA18582.1"/>
    </source>
</evidence>
<dbReference type="Proteomes" id="UP000005358">
    <property type="component" value="Chromosome"/>
</dbReference>
<evidence type="ECO:0000256" key="3">
    <source>
        <dbReference type="ARBA" id="ARBA00023027"/>
    </source>
</evidence>
<dbReference type="SUPFAM" id="SSF56399">
    <property type="entry name" value="ADP-ribosylation"/>
    <property type="match status" value="1"/>
</dbReference>
<dbReference type="InterPro" id="IPR042080">
    <property type="entry name" value="RNA_2'-PTrans_N"/>
</dbReference>
<dbReference type="EC" id="2.7.1.-" evidence="5"/>
<keyword evidence="2 5" id="KW-0808">Transferase</keyword>
<dbReference type="InterPro" id="IPR022928">
    <property type="entry name" value="RNA_2'-PTrans_KptA"/>
</dbReference>
<evidence type="ECO:0000313" key="7">
    <source>
        <dbReference type="Proteomes" id="UP000005358"/>
    </source>
</evidence>
<dbReference type="PANTHER" id="PTHR12684">
    <property type="entry name" value="PUTATIVE PHOSPHOTRANSFERASE"/>
    <property type="match status" value="1"/>
</dbReference>
<evidence type="ECO:0000256" key="5">
    <source>
        <dbReference type="HAMAP-Rule" id="MF_00299"/>
    </source>
</evidence>
<gene>
    <name evidence="5" type="primary">kptA</name>
    <name evidence="6" type="ORF">HA1_00743</name>
</gene>
<dbReference type="GO" id="GO:0000215">
    <property type="term" value="F:tRNA 2'-phosphotransferase activity"/>
    <property type="evidence" value="ECO:0007669"/>
    <property type="project" value="TreeGrafter"/>
</dbReference>
<dbReference type="NCBIfam" id="NF002014">
    <property type="entry name" value="PRK00819.1-4"/>
    <property type="match status" value="1"/>
</dbReference>
<dbReference type="InterPro" id="IPR002745">
    <property type="entry name" value="Ptrans_KptA/Tpt1"/>
</dbReference>
<dbReference type="EMBL" id="AFES01000007">
    <property type="protein sequence ID" value="EIA18582.1"/>
    <property type="molecule type" value="Genomic_DNA"/>
</dbReference>
<evidence type="ECO:0000256" key="4">
    <source>
        <dbReference type="ARBA" id="ARBA00025212"/>
    </source>
</evidence>
<dbReference type="InterPro" id="IPR042081">
    <property type="entry name" value="RNA_2'-PTrans_C"/>
</dbReference>
<name>A0AAV3FH59_CLOPF</name>
<organism evidence="6 7">
    <name type="scientific">Clostridium perfringens F262</name>
    <dbReference type="NCBI Taxonomy" id="883064"/>
    <lineage>
        <taxon>Bacteria</taxon>
        <taxon>Bacillati</taxon>
        <taxon>Bacillota</taxon>
        <taxon>Clostridia</taxon>
        <taxon>Eubacteriales</taxon>
        <taxon>Clostridiaceae</taxon>
        <taxon>Clostridium</taxon>
    </lineage>
</organism>
<dbReference type="RefSeq" id="WP_003479931.1">
    <property type="nucleotide sequence ID" value="NZ_CM001477.1"/>
</dbReference>
<sequence length="183" mass="21189">MKNNDSKISKYISLILRHKPEEIGLKLDEHGYLSVLDLIEGLNKSYEGFSMDDLERIVKEDSKRRYSFNEDKSKIRANQGHSIKVDLGLEAIKPPKVLYHGTGRKYLELILKNGLIKKERNYVHLSKDIETASIVGKRHGDLVILEVDSESMFKDGIKFYLSKNNVWLCDYVKVEYIKEISLL</sequence>
<dbReference type="AlphaFoldDB" id="A0AAV3FH59"/>
<dbReference type="GO" id="GO:0006388">
    <property type="term" value="P:tRNA splicing, via endonucleolytic cleavage and ligation"/>
    <property type="evidence" value="ECO:0007669"/>
    <property type="project" value="UniProtKB-UniRule"/>
</dbReference>
<proteinExistence type="inferred from homology"/>
<dbReference type="HAMAP" id="MF_00299">
    <property type="entry name" value="KptA"/>
    <property type="match status" value="1"/>
</dbReference>
<protein>
    <recommendedName>
        <fullName evidence="5">Probable RNA 2'-phosphotransferase</fullName>
        <ecNumber evidence="5">2.7.1.-</ecNumber>
    </recommendedName>
</protein>
<accession>A0AAV3FH59</accession>
<dbReference type="GO" id="GO:0003950">
    <property type="term" value="F:NAD+ poly-ADP-ribosyltransferase activity"/>
    <property type="evidence" value="ECO:0007669"/>
    <property type="project" value="InterPro"/>
</dbReference>
<dbReference type="Gene3D" id="3.20.170.30">
    <property type="match status" value="1"/>
</dbReference>
<comment type="caution">
    <text evidence="6">The sequence shown here is derived from an EMBL/GenBank/DDBJ whole genome shotgun (WGS) entry which is preliminary data.</text>
</comment>
<evidence type="ECO:0000256" key="1">
    <source>
        <dbReference type="ARBA" id="ARBA00009836"/>
    </source>
</evidence>